<evidence type="ECO:0000256" key="3">
    <source>
        <dbReference type="ARBA" id="ARBA00022782"/>
    </source>
</evidence>
<evidence type="ECO:0000313" key="8">
    <source>
        <dbReference type="EMBL" id="PRQ18419.1"/>
    </source>
</evidence>
<comment type="similarity">
    <text evidence="1 5">Belongs to the Frigida family.</text>
</comment>
<proteinExistence type="inferred from homology"/>
<feature type="compositionally biased region" description="Polar residues" evidence="7">
    <location>
        <begin position="808"/>
        <end position="821"/>
    </location>
</feature>
<keyword evidence="3 5" id="KW-0221">Differentiation</keyword>
<dbReference type="OMA" id="NISCCKF"/>
<keyword evidence="6" id="KW-0175">Coiled coil</keyword>
<dbReference type="GO" id="GO:0009908">
    <property type="term" value="P:flower development"/>
    <property type="evidence" value="ECO:0007669"/>
    <property type="project" value="UniProtKB-KW"/>
</dbReference>
<evidence type="ECO:0000256" key="1">
    <source>
        <dbReference type="ARBA" id="ARBA00008956"/>
    </source>
</evidence>
<accession>A0A2P6P921</accession>
<dbReference type="SMR" id="A0A2P6P921"/>
<feature type="coiled-coil region" evidence="6">
    <location>
        <begin position="176"/>
        <end position="203"/>
    </location>
</feature>
<keyword evidence="4 5" id="KW-0287">Flowering</keyword>
<dbReference type="AlphaFoldDB" id="A0A2P6P921"/>
<feature type="compositionally biased region" description="Polar residues" evidence="7">
    <location>
        <begin position="788"/>
        <end position="797"/>
    </location>
</feature>
<evidence type="ECO:0000313" key="9">
    <source>
        <dbReference type="Proteomes" id="UP000238479"/>
    </source>
</evidence>
<keyword evidence="9" id="KW-1185">Reference proteome</keyword>
<evidence type="ECO:0000256" key="7">
    <source>
        <dbReference type="SAM" id="MobiDB-lite"/>
    </source>
</evidence>
<sequence>MELEEKSKKECGLDQNSIEQSEKEMELKRGELDSNRKSMAECSDTVELREGKMREMCGGFSLLKKSMEEWCCKVELKERGIEECVAKLELKEKQVESRFEELNVIDKRVNECLGDAQLKEKQLDSVMKLIQEDKQHLDWLQKSVEEHEKKLGLVSNGLQGKARELEVQQQQIDSVYHVLQMKENELEQQAQELDLKRQQYESLCHLFQIKEGQLEKQSNDLELKHKQIESIHHLIQIKESQLENRAKELGFKQQQNDSISQLLKMKERELEQQEKELEPKQQQIVSVSQTLQMKERKLEQQAKELDLKQKQYDSQVKMVQLIHAPAANNATIPSSATDESRSSINIDGRGLQFFMYEQLKKIDSMRAQMSAAFQVSSDPGNLVLDAMQGFYPSNSNMGKRETDFDLSFIRRSCILLLQELKRMSPQLNPGVREKALKLAAHWKAKLTVATDNSLEVLGFLRLVTAFELTSAYDANELQSLLSVVIQPEQAAQLRKALGVKDKEPSTNSISPLVKVVEPASTNAATFPSSNIQPNVTKDAGNVSGFGNKPLSGNHSILAASVPLSSDPAKLVLDSIQKSLAEYLRNGDCEESIMSSNISLLEELMRVSPNVGPNLKAEATNLSVQWKAKMAGNTEKSLEGVGFLLFLATYGLLSTLNADEIVKHLGLICDHKQALELCQARGFADKIGEFIRILVEKKQLIEAVRFIFAFKLTDKLSPVQLLKEYLEDTKKCSEAIFMLQISQDEKEKVADGLLGDLRAVHQYIKDYNLESKYPSADIEMQIVKLETVKSSPASNVEQQEQRKRKKPSAGTSTLEIQPPQQA</sequence>
<dbReference type="EMBL" id="PDCK01000045">
    <property type="protein sequence ID" value="PRQ18419.1"/>
    <property type="molecule type" value="Genomic_DNA"/>
</dbReference>
<gene>
    <name evidence="8" type="ORF">RchiOBHm_Chr7g0205851</name>
</gene>
<dbReference type="PANTHER" id="PTHR31791:SF70">
    <property type="entry name" value="FRIGIDA-LIKE PROTEIN"/>
    <property type="match status" value="1"/>
</dbReference>
<dbReference type="Pfam" id="PF07899">
    <property type="entry name" value="Frigida"/>
    <property type="match status" value="2"/>
</dbReference>
<organism evidence="8 9">
    <name type="scientific">Rosa chinensis</name>
    <name type="common">China rose</name>
    <dbReference type="NCBI Taxonomy" id="74649"/>
    <lineage>
        <taxon>Eukaryota</taxon>
        <taxon>Viridiplantae</taxon>
        <taxon>Streptophyta</taxon>
        <taxon>Embryophyta</taxon>
        <taxon>Tracheophyta</taxon>
        <taxon>Spermatophyta</taxon>
        <taxon>Magnoliopsida</taxon>
        <taxon>eudicotyledons</taxon>
        <taxon>Gunneridae</taxon>
        <taxon>Pentapetalae</taxon>
        <taxon>rosids</taxon>
        <taxon>fabids</taxon>
        <taxon>Rosales</taxon>
        <taxon>Rosaceae</taxon>
        <taxon>Rosoideae</taxon>
        <taxon>Rosoideae incertae sedis</taxon>
        <taxon>Rosa</taxon>
    </lineage>
</organism>
<keyword evidence="2 5" id="KW-0217">Developmental protein</keyword>
<feature type="compositionally biased region" description="Basic and acidic residues" evidence="7">
    <location>
        <begin position="1"/>
        <end position="12"/>
    </location>
</feature>
<reference evidence="8 9" key="1">
    <citation type="journal article" date="2018" name="Nat. Genet.">
        <title>The Rosa genome provides new insights in the design of modern roses.</title>
        <authorList>
            <person name="Bendahmane M."/>
        </authorList>
    </citation>
    <scope>NUCLEOTIDE SEQUENCE [LARGE SCALE GENOMIC DNA]</scope>
    <source>
        <strain evidence="9">cv. Old Blush</strain>
    </source>
</reference>
<evidence type="ECO:0000256" key="6">
    <source>
        <dbReference type="SAM" id="Coils"/>
    </source>
</evidence>
<evidence type="ECO:0000256" key="2">
    <source>
        <dbReference type="ARBA" id="ARBA00022473"/>
    </source>
</evidence>
<comment type="caution">
    <text evidence="8">The sequence shown here is derived from an EMBL/GenBank/DDBJ whole genome shotgun (WGS) entry which is preliminary data.</text>
</comment>
<protein>
    <recommendedName>
        <fullName evidence="5">FRIGIDA-like protein</fullName>
    </recommendedName>
</protein>
<feature type="region of interest" description="Disordered" evidence="7">
    <location>
        <begin position="1"/>
        <end position="36"/>
    </location>
</feature>
<dbReference type="PANTHER" id="PTHR31791">
    <property type="entry name" value="FRIGIDA-LIKE PROTEIN 3-RELATED"/>
    <property type="match status" value="1"/>
</dbReference>
<dbReference type="InterPro" id="IPR012474">
    <property type="entry name" value="Frigida"/>
</dbReference>
<dbReference type="OrthoDB" id="1165986at2759"/>
<dbReference type="GO" id="GO:0030154">
    <property type="term" value="P:cell differentiation"/>
    <property type="evidence" value="ECO:0007669"/>
    <property type="project" value="UniProtKB-KW"/>
</dbReference>
<name>A0A2P6P921_ROSCH</name>
<evidence type="ECO:0000256" key="5">
    <source>
        <dbReference type="RuleBase" id="RU364012"/>
    </source>
</evidence>
<dbReference type="Gramene" id="PRQ18419">
    <property type="protein sequence ID" value="PRQ18419"/>
    <property type="gene ID" value="RchiOBHm_Chr7g0205851"/>
</dbReference>
<feature type="region of interest" description="Disordered" evidence="7">
    <location>
        <begin position="788"/>
        <end position="821"/>
    </location>
</feature>
<feature type="coiled-coil region" evidence="6">
    <location>
        <begin position="256"/>
        <end position="315"/>
    </location>
</feature>
<dbReference type="Proteomes" id="UP000238479">
    <property type="component" value="Chromosome 7"/>
</dbReference>
<feature type="compositionally biased region" description="Basic and acidic residues" evidence="7">
    <location>
        <begin position="20"/>
        <end position="36"/>
    </location>
</feature>
<evidence type="ECO:0000256" key="4">
    <source>
        <dbReference type="ARBA" id="ARBA00023089"/>
    </source>
</evidence>